<name>A0A179BH29_ACIFR</name>
<accession>A0A179BH29</accession>
<protein>
    <submittedName>
        <fullName evidence="1">Uncharacterized protein</fullName>
    </submittedName>
</protein>
<keyword evidence="2" id="KW-1185">Reference proteome</keyword>
<dbReference type="Proteomes" id="UP000078302">
    <property type="component" value="Unassembled WGS sequence"/>
</dbReference>
<dbReference type="EMBL" id="LVXZ01000108">
    <property type="protein sequence ID" value="OAP91037.1"/>
    <property type="molecule type" value="Genomic_DNA"/>
</dbReference>
<sequence>MTRHIRELHRQFPGIQISRTRGGHLVATVGTSRVFLAATPSDHRAIHNIAAMIRRAERGLNP</sequence>
<dbReference type="AlphaFoldDB" id="A0A179BH29"/>
<proteinExistence type="predicted"/>
<organism evidence="1 2">
    <name type="scientific">Acidithiobacillus ferrooxidans</name>
    <name type="common">Thiobacillus ferrooxidans</name>
    <dbReference type="NCBI Taxonomy" id="920"/>
    <lineage>
        <taxon>Bacteria</taxon>
        <taxon>Pseudomonadati</taxon>
        <taxon>Pseudomonadota</taxon>
        <taxon>Acidithiobacillia</taxon>
        <taxon>Acidithiobacillales</taxon>
        <taxon>Acidithiobacillaceae</taxon>
        <taxon>Acidithiobacillus</taxon>
    </lineage>
</organism>
<comment type="caution">
    <text evidence="1">The sequence shown here is derived from an EMBL/GenBank/DDBJ whole genome shotgun (WGS) entry which is preliminary data.</text>
</comment>
<gene>
    <name evidence="1" type="ORF">A4H96_08660</name>
</gene>
<dbReference type="OrthoDB" id="3621556at2"/>
<evidence type="ECO:0000313" key="2">
    <source>
        <dbReference type="Proteomes" id="UP000078302"/>
    </source>
</evidence>
<reference evidence="1 2" key="1">
    <citation type="submission" date="2016-04" db="EMBL/GenBank/DDBJ databases">
        <title>Acidithiobacillus ferrooxidans genome sequencing and assembly.</title>
        <authorList>
            <person name="Zhou Z."/>
        </authorList>
    </citation>
    <scope>NUCLEOTIDE SEQUENCE [LARGE SCALE GENOMIC DNA]</scope>
    <source>
        <strain evidence="1 2">BY0502</strain>
    </source>
</reference>
<evidence type="ECO:0000313" key="1">
    <source>
        <dbReference type="EMBL" id="OAP91037.1"/>
    </source>
</evidence>